<dbReference type="InterPro" id="IPR025404">
    <property type="entry name" value="DUF4130"/>
</dbReference>
<reference evidence="2" key="2">
    <citation type="submission" date="2021-04" db="EMBL/GenBank/DDBJ databases">
        <authorList>
            <person name="Gilroy R."/>
        </authorList>
    </citation>
    <scope>NUCLEOTIDE SEQUENCE</scope>
    <source>
        <strain evidence="2">CHK183-5548</strain>
    </source>
</reference>
<dbReference type="InterPro" id="IPR023875">
    <property type="entry name" value="DNA_repair_put"/>
</dbReference>
<proteinExistence type="predicted"/>
<evidence type="ECO:0000313" key="2">
    <source>
        <dbReference type="EMBL" id="HJC48263.1"/>
    </source>
</evidence>
<reference evidence="2" key="1">
    <citation type="journal article" date="2021" name="PeerJ">
        <title>Extensive microbial diversity within the chicken gut microbiome revealed by metagenomics and culture.</title>
        <authorList>
            <person name="Gilroy R."/>
            <person name="Ravi A."/>
            <person name="Getino M."/>
            <person name="Pursley I."/>
            <person name="Horton D.L."/>
            <person name="Alikhan N.F."/>
            <person name="Baker D."/>
            <person name="Gharbi K."/>
            <person name="Hall N."/>
            <person name="Watson M."/>
            <person name="Adriaenssens E.M."/>
            <person name="Foster-Nyarko E."/>
            <person name="Jarju S."/>
            <person name="Secka A."/>
            <person name="Antonio M."/>
            <person name="Oren A."/>
            <person name="Chaudhuri R.R."/>
            <person name="La Ragione R."/>
            <person name="Hildebrand F."/>
            <person name="Pallen M.J."/>
        </authorList>
    </citation>
    <scope>NUCLEOTIDE SEQUENCE</scope>
    <source>
        <strain evidence="2">CHK183-5548</strain>
    </source>
</reference>
<dbReference type="EMBL" id="DWWL01000059">
    <property type="protein sequence ID" value="HJC48263.1"/>
    <property type="molecule type" value="Genomic_DNA"/>
</dbReference>
<accession>A0A9D2PER6</accession>
<dbReference type="AlphaFoldDB" id="A0A9D2PER6"/>
<dbReference type="Pfam" id="PF13566">
    <property type="entry name" value="DUF4130"/>
    <property type="match status" value="1"/>
</dbReference>
<dbReference type="NCBIfam" id="TIGR03915">
    <property type="entry name" value="SAM_7_link_chp"/>
    <property type="match status" value="1"/>
</dbReference>
<sequence length="253" mass="29850">MDVYICRDDFESILSGIYDAGTSGRRSRDQRLELKGEREPELFCRYHETVSERRKAESVMSAVREKISEEACLLLWEASLSGCEEKADRMYRFLVDGFRCGPQILHMLSLDSVFRMCEMRRYVRNEAHLLTGFVRFSRLPEGILAGRIGPKNDVLALVAEHFEDRLSGENWFLWDELRDKAALHRKDRETVMIRGIPDEVRRSVRTAGKEDPFGELWKTFVETISIKERENRRCQMTHLPLRYREYMTEWAKN</sequence>
<protein>
    <submittedName>
        <fullName evidence="2">TIGR03915 family putative DNA repair protein</fullName>
    </submittedName>
</protein>
<name>A0A9D2PER6_9FIRM</name>
<evidence type="ECO:0000313" key="3">
    <source>
        <dbReference type="Proteomes" id="UP000823883"/>
    </source>
</evidence>
<feature type="domain" description="DUF4130" evidence="1">
    <location>
        <begin position="85"/>
        <end position="249"/>
    </location>
</feature>
<gene>
    <name evidence="2" type="ORF">IAA04_09455</name>
</gene>
<organism evidence="2 3">
    <name type="scientific">Candidatus Lachnoclostridium pullistercoris</name>
    <dbReference type="NCBI Taxonomy" id="2838632"/>
    <lineage>
        <taxon>Bacteria</taxon>
        <taxon>Bacillati</taxon>
        <taxon>Bacillota</taxon>
        <taxon>Clostridia</taxon>
        <taxon>Lachnospirales</taxon>
        <taxon>Lachnospiraceae</taxon>
    </lineage>
</organism>
<dbReference type="Proteomes" id="UP000823883">
    <property type="component" value="Unassembled WGS sequence"/>
</dbReference>
<comment type="caution">
    <text evidence="2">The sequence shown here is derived from an EMBL/GenBank/DDBJ whole genome shotgun (WGS) entry which is preliminary data.</text>
</comment>
<evidence type="ECO:0000259" key="1">
    <source>
        <dbReference type="Pfam" id="PF13566"/>
    </source>
</evidence>